<comment type="caution">
    <text evidence="1">The sequence shown here is derived from an EMBL/GenBank/DDBJ whole genome shotgun (WGS) entry which is preliminary data.</text>
</comment>
<organism evidence="1 2">
    <name type="scientific">Candidatus Erwinia dacicola</name>
    <dbReference type="NCBI Taxonomy" id="252393"/>
    <lineage>
        <taxon>Bacteria</taxon>
        <taxon>Pseudomonadati</taxon>
        <taxon>Pseudomonadota</taxon>
        <taxon>Gammaproteobacteria</taxon>
        <taxon>Enterobacterales</taxon>
        <taxon>Erwiniaceae</taxon>
        <taxon>Erwinia</taxon>
    </lineage>
</organism>
<dbReference type="Proteomes" id="UP000244334">
    <property type="component" value="Unassembled WGS sequence"/>
</dbReference>
<gene>
    <name evidence="1" type="ORF">ACZ87_03630</name>
</gene>
<evidence type="ECO:0000313" key="2">
    <source>
        <dbReference type="Proteomes" id="UP000244334"/>
    </source>
</evidence>
<evidence type="ECO:0000313" key="1">
    <source>
        <dbReference type="EMBL" id="RAP69580.1"/>
    </source>
</evidence>
<accession>A0A328THP1</accession>
<protein>
    <submittedName>
        <fullName evidence="1">Transposase</fullName>
    </submittedName>
</protein>
<dbReference type="AlphaFoldDB" id="A0A328THP1"/>
<sequence>MGKDQKSFLLTTVDKATKQVIIRKLANKRAKSVVEAFSDIVANTLIMALSSRSITPLRFVAFRLGMGPGKPGRG</sequence>
<name>A0A328THP1_9GAMM</name>
<proteinExistence type="predicted"/>
<reference evidence="1" key="1">
    <citation type="submission" date="2018-04" db="EMBL/GenBank/DDBJ databases">
        <title>Genomes of the Obligate Erwinia dacicola and Facultative Enterobacter sp. OLF Endosymbionts of the Olive Fruit fly, Bactrocera oleae.</title>
        <authorList>
            <person name="Estes A.M."/>
            <person name="Hearn D.J."/>
            <person name="Agarwal S."/>
            <person name="Pierson E.A."/>
            <person name="Dunning-Hotopp J.C."/>
        </authorList>
    </citation>
    <scope>NUCLEOTIDE SEQUENCE [LARGE SCALE GENOMIC DNA]</scope>
    <source>
        <strain evidence="1">Oroville</strain>
    </source>
</reference>
<dbReference type="EMBL" id="LJAM02000689">
    <property type="protein sequence ID" value="RAP69580.1"/>
    <property type="molecule type" value="Genomic_DNA"/>
</dbReference>
<keyword evidence="2" id="KW-1185">Reference proteome</keyword>